<feature type="domain" description="Circularly permuted ATP-grasp type 2" evidence="2">
    <location>
        <begin position="70"/>
        <end position="453"/>
    </location>
</feature>
<organism evidence="3 4">
    <name type="scientific">Geodermatophilus obscurus</name>
    <dbReference type="NCBI Taxonomy" id="1861"/>
    <lineage>
        <taxon>Bacteria</taxon>
        <taxon>Bacillati</taxon>
        <taxon>Actinomycetota</taxon>
        <taxon>Actinomycetes</taxon>
        <taxon>Geodermatophilales</taxon>
        <taxon>Geodermatophilaceae</taxon>
        <taxon>Geodermatophilus</taxon>
    </lineage>
</organism>
<dbReference type="InterPro" id="IPR051680">
    <property type="entry name" value="ATP-dep_Glu-Cys_Ligase-2"/>
</dbReference>
<gene>
    <name evidence="3" type="ORF">SAMN05660359_00394</name>
</gene>
<reference evidence="4" key="1">
    <citation type="submission" date="2016-10" db="EMBL/GenBank/DDBJ databases">
        <authorList>
            <person name="Varghese N."/>
            <person name="Submissions S."/>
        </authorList>
    </citation>
    <scope>NUCLEOTIDE SEQUENCE [LARGE SCALE GENOMIC DNA]</scope>
    <source>
        <strain evidence="4">DSM 43161</strain>
    </source>
</reference>
<dbReference type="PANTHER" id="PTHR34595">
    <property type="entry name" value="BLR5612 PROTEIN"/>
    <property type="match status" value="1"/>
</dbReference>
<evidence type="ECO:0000313" key="3">
    <source>
        <dbReference type="EMBL" id="SFN87911.1"/>
    </source>
</evidence>
<dbReference type="Gene3D" id="3.40.50.11290">
    <property type="match status" value="1"/>
</dbReference>
<dbReference type="RefSeq" id="WP_075011813.1">
    <property type="nucleotide sequence ID" value="NZ_FOWE01000001.1"/>
</dbReference>
<protein>
    <submittedName>
        <fullName evidence="3">Uncharacterized conserved protein, circularly permuted ATPgrasp superfamily</fullName>
    </submittedName>
</protein>
<dbReference type="AlphaFoldDB" id="A0A1I5CMQ0"/>
<dbReference type="Pfam" id="PF14403">
    <property type="entry name" value="CP_ATPgrasp_2"/>
    <property type="match status" value="1"/>
</dbReference>
<dbReference type="OrthoDB" id="9803842at2"/>
<dbReference type="PANTHER" id="PTHR34595:SF7">
    <property type="entry name" value="SLL1039 PROTEIN"/>
    <property type="match status" value="1"/>
</dbReference>
<accession>A0A1I5CMQ0</accession>
<dbReference type="InterPro" id="IPR016450">
    <property type="entry name" value="UCP005522"/>
</dbReference>
<sequence>MSPGDAPAQALDEALLPDGGDREHAAASLAAVRAYGPGALAADVARAAADLDLQHGPAGEAHLFTVDPVPRVLRRAEWERLAAGLTQRLRALEAFVADAHGPREAVRAGVVPAAVLDTNRYLTPGLPPPRRWIGMAGPDVVRGADGELVVLEDNVRTPSLLAYALAARDLVAPRLIEDLAAPHASDPRRGPLQQGRSSTTPAPVREAAVAAMRRMLAAATDVPDPVVAVLGDGPRSAVAWEIDRFGEMVGAPVVLPSELTTRGDALVLPDGRRVDLLWRRTSEERLTDDDGRPSELGELLLGPLRAGTVTVVNAFGTGVADDKRTFPYVEDLVRFFLGEEPRLRSVPAYDLGDPDRCRAALDRLPELVLKPRSGSGGHGVLIGPRADAGRLERARAAVLAAPGEWIAQEPVALSTHPTVVDGALVPRHVDYRPYAFCADDETIVLPGGFTRVSLTEGELVVNASQGGGGKDTWVVG</sequence>
<evidence type="ECO:0000313" key="4">
    <source>
        <dbReference type="Proteomes" id="UP000183642"/>
    </source>
</evidence>
<keyword evidence="4" id="KW-1185">Reference proteome</keyword>
<dbReference type="EMBL" id="FOWE01000001">
    <property type="protein sequence ID" value="SFN87911.1"/>
    <property type="molecule type" value="Genomic_DNA"/>
</dbReference>
<dbReference type="InterPro" id="IPR025841">
    <property type="entry name" value="CP_ATPgrasp_2"/>
</dbReference>
<dbReference type="Proteomes" id="UP000183642">
    <property type="component" value="Unassembled WGS sequence"/>
</dbReference>
<feature type="region of interest" description="Disordered" evidence="1">
    <location>
        <begin position="182"/>
        <end position="203"/>
    </location>
</feature>
<evidence type="ECO:0000256" key="1">
    <source>
        <dbReference type="SAM" id="MobiDB-lite"/>
    </source>
</evidence>
<evidence type="ECO:0000259" key="2">
    <source>
        <dbReference type="Pfam" id="PF14403"/>
    </source>
</evidence>
<proteinExistence type="predicted"/>
<name>A0A1I5CMQ0_9ACTN</name>
<dbReference type="SUPFAM" id="SSF56059">
    <property type="entry name" value="Glutathione synthetase ATP-binding domain-like"/>
    <property type="match status" value="1"/>
</dbReference>
<dbReference type="Gene3D" id="3.30.1490.270">
    <property type="match status" value="1"/>
</dbReference>
<dbReference type="PIRSF" id="PIRSF005522">
    <property type="entry name" value="UCP005522"/>
    <property type="match status" value="1"/>
</dbReference>